<accession>A0A3S9IEU9</accession>
<dbReference type="KEGG" id="saqu:EJC51_47010"/>
<keyword evidence="2" id="KW-1185">Reference proteome</keyword>
<dbReference type="AlphaFoldDB" id="A0A3S9IEU9"/>
<reference evidence="1 2" key="1">
    <citation type="submission" date="2018-12" db="EMBL/GenBank/DDBJ databases">
        <authorList>
            <person name="Li K."/>
        </authorList>
    </citation>
    <scope>NUCLEOTIDE SEQUENCE [LARGE SCALE GENOMIC DNA]</scope>
    <source>
        <strain evidence="2">CR22</strain>
    </source>
</reference>
<evidence type="ECO:0000313" key="2">
    <source>
        <dbReference type="Proteomes" id="UP000280197"/>
    </source>
</evidence>
<evidence type="ECO:0000313" key="1">
    <source>
        <dbReference type="EMBL" id="AZP22921.1"/>
    </source>
</evidence>
<name>A0A3S9IEU9_9ACTN</name>
<organism evidence="1 2">
    <name type="scientific">Streptomyces aquilus</name>
    <dbReference type="NCBI Taxonomy" id="2548456"/>
    <lineage>
        <taxon>Bacteria</taxon>
        <taxon>Bacillati</taxon>
        <taxon>Actinomycetota</taxon>
        <taxon>Actinomycetes</taxon>
        <taxon>Kitasatosporales</taxon>
        <taxon>Streptomycetaceae</taxon>
        <taxon>Streptomyces</taxon>
    </lineage>
</organism>
<protein>
    <submittedName>
        <fullName evidence="1">Uncharacterized protein</fullName>
    </submittedName>
</protein>
<proteinExistence type="predicted"/>
<dbReference type="EMBL" id="CP034463">
    <property type="protein sequence ID" value="AZP22921.1"/>
    <property type="molecule type" value="Genomic_DNA"/>
</dbReference>
<dbReference type="Proteomes" id="UP000280197">
    <property type="component" value="Chromosome"/>
</dbReference>
<sequence length="63" mass="6871">MTDTRLPGVGDEVEYQPGCRAIVTDVSHGVPILRAAARAEWPADKPDQLVVTRTRQERIEAGA</sequence>
<gene>
    <name evidence="1" type="ORF">EJC51_47010</name>
</gene>